<dbReference type="PANTHER" id="PTHR44145:SF3">
    <property type="entry name" value="DNAJ HOMOLOG SUBFAMILY A MEMBER 3, MITOCHONDRIAL"/>
    <property type="match status" value="1"/>
</dbReference>
<gene>
    <name evidence="3" type="ORF">VFH_II023360</name>
</gene>
<dbReference type="InterPro" id="IPR036869">
    <property type="entry name" value="J_dom_sf"/>
</dbReference>
<sequence>MLNSGFCNSSKVIGSYYSNVGNGVNLKNWVLLGAANTYFGASRSIHGSAPLARDFYDLLVVNKNAGSSEIKKAYYGLSKKLHPDTHKDDPEAEKKFQEVSLAYEVLKDEVTRQQYDQVRMTTRMVNAHSG</sequence>
<dbReference type="PROSITE" id="PS50076">
    <property type="entry name" value="DNAJ_2"/>
    <property type="match status" value="1"/>
</dbReference>
<dbReference type="SMART" id="SM00271">
    <property type="entry name" value="DnaJ"/>
    <property type="match status" value="1"/>
</dbReference>
<evidence type="ECO:0000313" key="3">
    <source>
        <dbReference type="EMBL" id="CAI8596199.1"/>
    </source>
</evidence>
<keyword evidence="1" id="KW-0143">Chaperone</keyword>
<evidence type="ECO:0000259" key="2">
    <source>
        <dbReference type="PROSITE" id="PS50076"/>
    </source>
</evidence>
<dbReference type="InterPro" id="IPR018253">
    <property type="entry name" value="DnaJ_domain_CS"/>
</dbReference>
<dbReference type="AlphaFoldDB" id="A0AAV0ZH42"/>
<dbReference type="Pfam" id="PF00226">
    <property type="entry name" value="DnaJ"/>
    <property type="match status" value="1"/>
</dbReference>
<reference evidence="3 4" key="1">
    <citation type="submission" date="2023-01" db="EMBL/GenBank/DDBJ databases">
        <authorList>
            <person name="Kreplak J."/>
        </authorList>
    </citation>
    <scope>NUCLEOTIDE SEQUENCE [LARGE SCALE GENOMIC DNA]</scope>
</reference>
<dbReference type="Proteomes" id="UP001157006">
    <property type="component" value="Chromosome 2"/>
</dbReference>
<dbReference type="PROSITE" id="PS00636">
    <property type="entry name" value="DNAJ_1"/>
    <property type="match status" value="1"/>
</dbReference>
<evidence type="ECO:0000256" key="1">
    <source>
        <dbReference type="ARBA" id="ARBA00023186"/>
    </source>
</evidence>
<dbReference type="PRINTS" id="PR00625">
    <property type="entry name" value="JDOMAIN"/>
</dbReference>
<keyword evidence="4" id="KW-1185">Reference proteome</keyword>
<dbReference type="SUPFAM" id="SSF46565">
    <property type="entry name" value="Chaperone J-domain"/>
    <property type="match status" value="1"/>
</dbReference>
<dbReference type="InterPro" id="IPR051938">
    <property type="entry name" value="Apopto_cytoskel_mod"/>
</dbReference>
<proteinExistence type="predicted"/>
<dbReference type="CDD" id="cd06257">
    <property type="entry name" value="DnaJ"/>
    <property type="match status" value="1"/>
</dbReference>
<name>A0AAV0ZH42_VICFA</name>
<evidence type="ECO:0000313" key="4">
    <source>
        <dbReference type="Proteomes" id="UP001157006"/>
    </source>
</evidence>
<organism evidence="3 4">
    <name type="scientific">Vicia faba</name>
    <name type="common">Broad bean</name>
    <name type="synonym">Faba vulgaris</name>
    <dbReference type="NCBI Taxonomy" id="3906"/>
    <lineage>
        <taxon>Eukaryota</taxon>
        <taxon>Viridiplantae</taxon>
        <taxon>Streptophyta</taxon>
        <taxon>Embryophyta</taxon>
        <taxon>Tracheophyta</taxon>
        <taxon>Spermatophyta</taxon>
        <taxon>Magnoliopsida</taxon>
        <taxon>eudicotyledons</taxon>
        <taxon>Gunneridae</taxon>
        <taxon>Pentapetalae</taxon>
        <taxon>rosids</taxon>
        <taxon>fabids</taxon>
        <taxon>Fabales</taxon>
        <taxon>Fabaceae</taxon>
        <taxon>Papilionoideae</taxon>
        <taxon>50 kb inversion clade</taxon>
        <taxon>NPAAA clade</taxon>
        <taxon>Hologalegina</taxon>
        <taxon>IRL clade</taxon>
        <taxon>Fabeae</taxon>
        <taxon>Vicia</taxon>
    </lineage>
</organism>
<dbReference type="Gene3D" id="1.10.287.110">
    <property type="entry name" value="DnaJ domain"/>
    <property type="match status" value="1"/>
</dbReference>
<protein>
    <recommendedName>
        <fullName evidence="2">J domain-containing protein</fullName>
    </recommendedName>
</protein>
<feature type="domain" description="J" evidence="2">
    <location>
        <begin position="54"/>
        <end position="119"/>
    </location>
</feature>
<dbReference type="EMBL" id="OX451737">
    <property type="protein sequence ID" value="CAI8596199.1"/>
    <property type="molecule type" value="Genomic_DNA"/>
</dbReference>
<dbReference type="InterPro" id="IPR001623">
    <property type="entry name" value="DnaJ_domain"/>
</dbReference>
<dbReference type="PANTHER" id="PTHR44145">
    <property type="entry name" value="DNAJ HOMOLOG SUBFAMILY A MEMBER 3, MITOCHONDRIAL"/>
    <property type="match status" value="1"/>
</dbReference>
<accession>A0AAV0ZH42</accession>